<dbReference type="Gene3D" id="3.90.550.10">
    <property type="entry name" value="Spore Coat Polysaccharide Biosynthesis Protein SpsA, Chain A"/>
    <property type="match status" value="1"/>
</dbReference>
<dbReference type="OrthoDB" id="396512at2"/>
<dbReference type="PANTHER" id="PTHR43685:SF2">
    <property type="entry name" value="GLYCOSYLTRANSFERASE 2-LIKE DOMAIN-CONTAINING PROTEIN"/>
    <property type="match status" value="1"/>
</dbReference>
<protein>
    <submittedName>
        <fullName evidence="2">Glycosyltransferase</fullName>
    </submittedName>
</protein>
<comment type="caution">
    <text evidence="2">The sequence shown here is derived from an EMBL/GenBank/DDBJ whole genome shotgun (WGS) entry which is preliminary data.</text>
</comment>
<evidence type="ECO:0000259" key="1">
    <source>
        <dbReference type="Pfam" id="PF00535"/>
    </source>
</evidence>
<evidence type="ECO:0000313" key="2">
    <source>
        <dbReference type="EMBL" id="KEQ25068.1"/>
    </source>
</evidence>
<dbReference type="InterPro" id="IPR050834">
    <property type="entry name" value="Glycosyltransf_2"/>
</dbReference>
<dbReference type="EMBL" id="JNVM01000012">
    <property type="protein sequence ID" value="KEQ25068.1"/>
    <property type="molecule type" value="Genomic_DNA"/>
</dbReference>
<dbReference type="InterPro" id="IPR001173">
    <property type="entry name" value="Glyco_trans_2-like"/>
</dbReference>
<dbReference type="Proteomes" id="UP000028123">
    <property type="component" value="Unassembled WGS sequence"/>
</dbReference>
<feature type="domain" description="Glycosyltransferase 2-like" evidence="1">
    <location>
        <begin position="8"/>
        <end position="167"/>
    </location>
</feature>
<keyword evidence="3" id="KW-1185">Reference proteome</keyword>
<gene>
    <name evidence="2" type="ORF">ET33_05080</name>
</gene>
<reference evidence="2 3" key="1">
    <citation type="submission" date="2014-06" db="EMBL/GenBank/DDBJ databases">
        <title>Draft genome sequence of Paenibacillus sp. MSt1.</title>
        <authorList>
            <person name="Aw Y.K."/>
            <person name="Ong K.S."/>
            <person name="Gan H.M."/>
            <person name="Lee S.M."/>
        </authorList>
    </citation>
    <scope>NUCLEOTIDE SEQUENCE [LARGE SCALE GENOMIC DNA]</scope>
    <source>
        <strain evidence="2 3">MSt1</strain>
    </source>
</reference>
<evidence type="ECO:0000313" key="3">
    <source>
        <dbReference type="Proteomes" id="UP000028123"/>
    </source>
</evidence>
<dbReference type="Pfam" id="PF00535">
    <property type="entry name" value="Glycos_transf_2"/>
    <property type="match status" value="1"/>
</dbReference>
<name>A0A081P2Z5_9BACL</name>
<dbReference type="AlphaFoldDB" id="A0A081P2Z5"/>
<dbReference type="InterPro" id="IPR029044">
    <property type="entry name" value="Nucleotide-diphossugar_trans"/>
</dbReference>
<accession>A0A081P2Z5</accession>
<proteinExistence type="predicted"/>
<dbReference type="PANTHER" id="PTHR43685">
    <property type="entry name" value="GLYCOSYLTRANSFERASE"/>
    <property type="match status" value="1"/>
</dbReference>
<keyword evidence="2" id="KW-0808">Transferase</keyword>
<sequence>MNRQPLISVIIPTYNRLDFLAELIESLWRQTYRHLQIIVVNDNGEPVDELKELYPELDLTVVDMESNLKHVHARNRGLELVRGDYIMLCDDDDLLLPSHVERMLREIEDSDLVYPDVEIFDYTVDNGVRRATKRFVFAYEHDFAAMRRFSTFFSSGCLYRPELHERLGPFDAEMYHYWDWDFYLRAAEQFRVKRVPAASALYAFADSGNNMSGNLEDMRPYLDKLSAKHGLGELPTKNFFLLLEEPEVKARRAETELIWNGEPIVSRRAKQVGGVSKEA</sequence>
<organism evidence="2 3">
    <name type="scientific">Paenibacillus tyrfis</name>
    <dbReference type="NCBI Taxonomy" id="1501230"/>
    <lineage>
        <taxon>Bacteria</taxon>
        <taxon>Bacillati</taxon>
        <taxon>Bacillota</taxon>
        <taxon>Bacilli</taxon>
        <taxon>Bacillales</taxon>
        <taxon>Paenibacillaceae</taxon>
        <taxon>Paenibacillus</taxon>
    </lineage>
</organism>
<dbReference type="GO" id="GO:0016740">
    <property type="term" value="F:transferase activity"/>
    <property type="evidence" value="ECO:0007669"/>
    <property type="project" value="UniProtKB-KW"/>
</dbReference>
<dbReference type="SUPFAM" id="SSF53448">
    <property type="entry name" value="Nucleotide-diphospho-sugar transferases"/>
    <property type="match status" value="1"/>
</dbReference>
<dbReference type="eggNOG" id="COG1216">
    <property type="taxonomic scope" value="Bacteria"/>
</dbReference>
<dbReference type="RefSeq" id="WP_036683457.1">
    <property type="nucleotide sequence ID" value="NZ_JNVM01000012.1"/>
</dbReference>